<proteinExistence type="predicted"/>
<sequence>MEDTVGAPGREHPGRRRVIPTRDELASWRSFLRAHAGITKLLESELEIEQDLSLAAYDVLVQLSEVPGHQLRMTELAEAVLLSRSGVTRLVDRLEKVGLVTRAKVAADGRGVTARLTDAGYERLRIAATTHLRGIRRHFADRLDADDLADLERITRKLIP</sequence>
<keyword evidence="3" id="KW-1185">Reference proteome</keyword>
<dbReference type="SMART" id="SM00347">
    <property type="entry name" value="HTH_MARR"/>
    <property type="match status" value="1"/>
</dbReference>
<dbReference type="PROSITE" id="PS50995">
    <property type="entry name" value="HTH_MARR_2"/>
    <property type="match status" value="1"/>
</dbReference>
<evidence type="ECO:0000259" key="1">
    <source>
        <dbReference type="PROSITE" id="PS50995"/>
    </source>
</evidence>
<dbReference type="PANTHER" id="PTHR33164:SF99">
    <property type="entry name" value="MARR FAMILY REGULATORY PROTEIN"/>
    <property type="match status" value="1"/>
</dbReference>
<keyword evidence="2" id="KW-0238">DNA-binding</keyword>
<evidence type="ECO:0000313" key="2">
    <source>
        <dbReference type="EMBL" id="MBP2370803.1"/>
    </source>
</evidence>
<dbReference type="Pfam" id="PF12802">
    <property type="entry name" value="MarR_2"/>
    <property type="match status" value="1"/>
</dbReference>
<reference evidence="2 3" key="1">
    <citation type="submission" date="2021-03" db="EMBL/GenBank/DDBJ databases">
        <title>Sequencing the genomes of 1000 actinobacteria strains.</title>
        <authorList>
            <person name="Klenk H.-P."/>
        </authorList>
    </citation>
    <scope>NUCLEOTIDE SEQUENCE [LARGE SCALE GENOMIC DNA]</scope>
    <source>
        <strain evidence="2 3">DSM 45256</strain>
    </source>
</reference>
<evidence type="ECO:0000313" key="3">
    <source>
        <dbReference type="Proteomes" id="UP001519295"/>
    </source>
</evidence>
<name>A0ABS4W3W6_9PSEU</name>
<dbReference type="PRINTS" id="PR00598">
    <property type="entry name" value="HTHMARR"/>
</dbReference>
<dbReference type="InterPro" id="IPR036390">
    <property type="entry name" value="WH_DNA-bd_sf"/>
</dbReference>
<dbReference type="SUPFAM" id="SSF46785">
    <property type="entry name" value="Winged helix' DNA-binding domain"/>
    <property type="match status" value="1"/>
</dbReference>
<gene>
    <name evidence="2" type="ORF">JOF36_006499</name>
</gene>
<dbReference type="RefSeq" id="WP_210034327.1">
    <property type="nucleotide sequence ID" value="NZ_JAGINU010000001.1"/>
</dbReference>
<protein>
    <submittedName>
        <fullName evidence="2">DNA-binding MarR family transcriptional regulator</fullName>
    </submittedName>
</protein>
<dbReference type="InterPro" id="IPR000835">
    <property type="entry name" value="HTH_MarR-typ"/>
</dbReference>
<dbReference type="Gene3D" id="1.10.10.10">
    <property type="entry name" value="Winged helix-like DNA-binding domain superfamily/Winged helix DNA-binding domain"/>
    <property type="match status" value="1"/>
</dbReference>
<dbReference type="InterPro" id="IPR039422">
    <property type="entry name" value="MarR/SlyA-like"/>
</dbReference>
<comment type="caution">
    <text evidence="2">The sequence shown here is derived from an EMBL/GenBank/DDBJ whole genome shotgun (WGS) entry which is preliminary data.</text>
</comment>
<accession>A0ABS4W3W6</accession>
<dbReference type="Proteomes" id="UP001519295">
    <property type="component" value="Unassembled WGS sequence"/>
</dbReference>
<dbReference type="GO" id="GO:0003677">
    <property type="term" value="F:DNA binding"/>
    <property type="evidence" value="ECO:0007669"/>
    <property type="project" value="UniProtKB-KW"/>
</dbReference>
<dbReference type="EMBL" id="JAGINU010000001">
    <property type="protein sequence ID" value="MBP2370803.1"/>
    <property type="molecule type" value="Genomic_DNA"/>
</dbReference>
<dbReference type="InterPro" id="IPR036388">
    <property type="entry name" value="WH-like_DNA-bd_sf"/>
</dbReference>
<organism evidence="2 3">
    <name type="scientific">Pseudonocardia parietis</name>
    <dbReference type="NCBI Taxonomy" id="570936"/>
    <lineage>
        <taxon>Bacteria</taxon>
        <taxon>Bacillati</taxon>
        <taxon>Actinomycetota</taxon>
        <taxon>Actinomycetes</taxon>
        <taxon>Pseudonocardiales</taxon>
        <taxon>Pseudonocardiaceae</taxon>
        <taxon>Pseudonocardia</taxon>
    </lineage>
</organism>
<dbReference type="PANTHER" id="PTHR33164">
    <property type="entry name" value="TRANSCRIPTIONAL REGULATOR, MARR FAMILY"/>
    <property type="match status" value="1"/>
</dbReference>
<feature type="domain" description="HTH marR-type" evidence="1">
    <location>
        <begin position="28"/>
        <end position="160"/>
    </location>
</feature>